<feature type="compositionally biased region" description="Polar residues" evidence="1">
    <location>
        <begin position="266"/>
        <end position="287"/>
    </location>
</feature>
<accession>A0A6C0LS58</accession>
<name>A0A6C0LS58_9ZZZZ</name>
<reference evidence="2" key="1">
    <citation type="journal article" date="2020" name="Nature">
        <title>Giant virus diversity and host interactions through global metagenomics.</title>
        <authorList>
            <person name="Schulz F."/>
            <person name="Roux S."/>
            <person name="Paez-Espino D."/>
            <person name="Jungbluth S."/>
            <person name="Walsh D.A."/>
            <person name="Denef V.J."/>
            <person name="McMahon K.D."/>
            <person name="Konstantinidis K.T."/>
            <person name="Eloe-Fadrosh E.A."/>
            <person name="Kyrpides N.C."/>
            <person name="Woyke T."/>
        </authorList>
    </citation>
    <scope>NUCLEOTIDE SEQUENCE</scope>
    <source>
        <strain evidence="2">GVMAG-S-1014582-52</strain>
    </source>
</reference>
<organism evidence="2">
    <name type="scientific">viral metagenome</name>
    <dbReference type="NCBI Taxonomy" id="1070528"/>
    <lineage>
        <taxon>unclassified sequences</taxon>
        <taxon>metagenomes</taxon>
        <taxon>organismal metagenomes</taxon>
    </lineage>
</organism>
<dbReference type="AlphaFoldDB" id="A0A6C0LS58"/>
<feature type="region of interest" description="Disordered" evidence="1">
    <location>
        <begin position="210"/>
        <end position="359"/>
    </location>
</feature>
<evidence type="ECO:0000256" key="1">
    <source>
        <dbReference type="SAM" id="MobiDB-lite"/>
    </source>
</evidence>
<proteinExistence type="predicted"/>
<protein>
    <submittedName>
        <fullName evidence="2">Uncharacterized protein</fullName>
    </submittedName>
</protein>
<evidence type="ECO:0000313" key="2">
    <source>
        <dbReference type="EMBL" id="QHU33263.1"/>
    </source>
</evidence>
<feature type="compositionally biased region" description="Polar residues" evidence="1">
    <location>
        <begin position="212"/>
        <end position="228"/>
    </location>
</feature>
<dbReference type="EMBL" id="MN740556">
    <property type="protein sequence ID" value="QHU33263.1"/>
    <property type="molecule type" value="Genomic_DNA"/>
</dbReference>
<feature type="compositionally biased region" description="Basic and acidic residues" evidence="1">
    <location>
        <begin position="348"/>
        <end position="359"/>
    </location>
</feature>
<feature type="compositionally biased region" description="Polar residues" evidence="1">
    <location>
        <begin position="238"/>
        <end position="249"/>
    </location>
</feature>
<sequence length="359" mass="43490">MFKLQSSNNNPTLETIYEDEEIESITKNDLNKKYKDENEIEADKFFEKRTNFASIESIVERLSKNDPSSEIRNYIDNNFDFFLILTWFASDLKRKMEKKSTEDDTYKMRMFCILKNYLLILRQSYQTKSPTKRLDDMDPQLSNLLNLEPFDALQTLIDCCTFYLLEHSDDRTNFNQDLSYFRRGLIHINKVCMGDFRAILFDHNLGDRSFQKKSSSQEQHNKIQTKISNNRHDDSFKQYGNSSINNHNIPQKDDNRRFHPRYNEENYPNHNQRKLNYNENNYSNQHKSFNRRNDENYPNHSKTRLHYEENNQCKPYDERNQYKLDLNRRDDEGDQYKLGLNRQNNEGNQHRYDFTKRYH</sequence>
<feature type="compositionally biased region" description="Basic and acidic residues" evidence="1">
    <location>
        <begin position="250"/>
        <end position="264"/>
    </location>
</feature>
<feature type="compositionally biased region" description="Basic and acidic residues" evidence="1">
    <location>
        <begin position="305"/>
        <end position="335"/>
    </location>
</feature>